<feature type="transmembrane region" description="Helical" evidence="9">
    <location>
        <begin position="6"/>
        <end position="26"/>
    </location>
</feature>
<keyword evidence="5 6" id="KW-0067">ATP-binding</keyword>
<dbReference type="EMBL" id="BRYB01003947">
    <property type="protein sequence ID" value="GMI23162.1"/>
    <property type="molecule type" value="Genomic_DNA"/>
</dbReference>
<evidence type="ECO:0000256" key="5">
    <source>
        <dbReference type="ARBA" id="ARBA00022840"/>
    </source>
</evidence>
<evidence type="ECO:0000256" key="6">
    <source>
        <dbReference type="PROSITE-ProRule" id="PRU10141"/>
    </source>
</evidence>
<dbReference type="Pfam" id="PF07714">
    <property type="entry name" value="PK_Tyr_Ser-Thr"/>
    <property type="match status" value="1"/>
</dbReference>
<accession>A0ABQ6MBG2</accession>
<dbReference type="Gene3D" id="3.30.200.20">
    <property type="entry name" value="Phosphorylase Kinase, domain 1"/>
    <property type="match status" value="1"/>
</dbReference>
<evidence type="ECO:0000313" key="11">
    <source>
        <dbReference type="EMBL" id="GMI23162.1"/>
    </source>
</evidence>
<dbReference type="InterPro" id="IPR008271">
    <property type="entry name" value="Ser/Thr_kinase_AS"/>
</dbReference>
<dbReference type="PANTHER" id="PTHR44329:SF288">
    <property type="entry name" value="MITOGEN-ACTIVATED PROTEIN KINASE KINASE KINASE 20"/>
    <property type="match status" value="1"/>
</dbReference>
<evidence type="ECO:0000256" key="1">
    <source>
        <dbReference type="ARBA" id="ARBA00022527"/>
    </source>
</evidence>
<keyword evidence="1" id="KW-0723">Serine/threonine-protein kinase</keyword>
<proteinExistence type="predicted"/>
<dbReference type="SMART" id="SM00220">
    <property type="entry name" value="S_TKc"/>
    <property type="match status" value="1"/>
</dbReference>
<reference evidence="11 12" key="1">
    <citation type="journal article" date="2023" name="Commun. Biol.">
        <title>Genome analysis of Parmales, the sister group of diatoms, reveals the evolutionary specialization of diatoms from phago-mixotrophs to photoautotrophs.</title>
        <authorList>
            <person name="Ban H."/>
            <person name="Sato S."/>
            <person name="Yoshikawa S."/>
            <person name="Yamada K."/>
            <person name="Nakamura Y."/>
            <person name="Ichinomiya M."/>
            <person name="Sato N."/>
            <person name="Blanc-Mathieu R."/>
            <person name="Endo H."/>
            <person name="Kuwata A."/>
            <person name="Ogata H."/>
        </authorList>
    </citation>
    <scope>NUCLEOTIDE SEQUENCE [LARGE SCALE GENOMIC DNA]</scope>
</reference>
<feature type="transmembrane region" description="Helical" evidence="9">
    <location>
        <begin position="47"/>
        <end position="64"/>
    </location>
</feature>
<feature type="binding site" evidence="6">
    <location>
        <position position="222"/>
    </location>
    <ligand>
        <name>ATP</name>
        <dbReference type="ChEBI" id="CHEBI:30616"/>
    </ligand>
</feature>
<dbReference type="InterPro" id="IPR011009">
    <property type="entry name" value="Kinase-like_dom_sf"/>
</dbReference>
<dbReference type="InterPro" id="IPR051681">
    <property type="entry name" value="Ser/Thr_Kinases-Pseudokinases"/>
</dbReference>
<evidence type="ECO:0000256" key="8">
    <source>
        <dbReference type="SAM" id="MobiDB-lite"/>
    </source>
</evidence>
<evidence type="ECO:0000313" key="12">
    <source>
        <dbReference type="Proteomes" id="UP001165060"/>
    </source>
</evidence>
<keyword evidence="4" id="KW-0418">Kinase</keyword>
<feature type="coiled-coil region" evidence="7">
    <location>
        <begin position="142"/>
        <end position="176"/>
    </location>
</feature>
<dbReference type="InterPro" id="IPR000719">
    <property type="entry name" value="Prot_kinase_dom"/>
</dbReference>
<name>A0ABQ6MBG2_9STRA</name>
<sequence length="508" mass="56456">METLTGKGGIPRAFIDMLVVGIMVTGMKRHFTKVRLEEIFVESRTNLTVPFFAFYILMIIFNWSSSNAMLKESNGQFMVASAKYMANVTTYNFLGFGDLMTYMENADPNSGPAALAPFAQELWLQVQSRAAFVKADIAESEVLALEADLTATETALDDLNSKLQLSNEQLEIVKNHTAELDVGLSSYQIDMEMELEFQKKLGEGAFGIVYLASFRGDTVAVKQLIAERVDEDSMVRFKAEIILLARLHHPNVCQILAAAWQAPHLAIVLEFAKNGDLGSYLKTKQGKVTWGDSKDGSRLKFLCGLANGMRFLHCRNPPVMHRDLKLENCLITEFLVLKLSDFGESREAARTEEDAANLTMVGTPYFIAPEIVNGDRYTHQCDVFSFAIVLACLGIVDGDARKVFSKALRDGKTLTAVQAAKLKGMHVANKHVKGWRADLSGTPAQTASLIQRCWSQRAEDRPSFEAVAREVEGWTRADFGESHAQAQPRRASLQQRRASLRQPAVVEK</sequence>
<feature type="region of interest" description="Disordered" evidence="8">
    <location>
        <begin position="478"/>
        <end position="508"/>
    </location>
</feature>
<keyword evidence="2" id="KW-0808">Transferase</keyword>
<dbReference type="PROSITE" id="PS00108">
    <property type="entry name" value="PROTEIN_KINASE_ST"/>
    <property type="match status" value="1"/>
</dbReference>
<keyword evidence="9" id="KW-1133">Transmembrane helix</keyword>
<dbReference type="PROSITE" id="PS00107">
    <property type="entry name" value="PROTEIN_KINASE_ATP"/>
    <property type="match status" value="1"/>
</dbReference>
<evidence type="ECO:0000256" key="2">
    <source>
        <dbReference type="ARBA" id="ARBA00022679"/>
    </source>
</evidence>
<protein>
    <recommendedName>
        <fullName evidence="10">Protein kinase domain-containing protein</fullName>
    </recommendedName>
</protein>
<dbReference type="InterPro" id="IPR001245">
    <property type="entry name" value="Ser-Thr/Tyr_kinase_cat_dom"/>
</dbReference>
<keyword evidence="12" id="KW-1185">Reference proteome</keyword>
<feature type="domain" description="Protein kinase" evidence="10">
    <location>
        <begin position="195"/>
        <end position="475"/>
    </location>
</feature>
<dbReference type="Proteomes" id="UP001165060">
    <property type="component" value="Unassembled WGS sequence"/>
</dbReference>
<dbReference type="PANTHER" id="PTHR44329">
    <property type="entry name" value="SERINE/THREONINE-PROTEIN KINASE TNNI3K-RELATED"/>
    <property type="match status" value="1"/>
</dbReference>
<keyword evidence="3 6" id="KW-0547">Nucleotide-binding</keyword>
<keyword evidence="7" id="KW-0175">Coiled coil</keyword>
<evidence type="ECO:0000256" key="7">
    <source>
        <dbReference type="SAM" id="Coils"/>
    </source>
</evidence>
<dbReference type="Gene3D" id="1.10.510.10">
    <property type="entry name" value="Transferase(Phosphotransferase) domain 1"/>
    <property type="match status" value="1"/>
</dbReference>
<evidence type="ECO:0000259" key="10">
    <source>
        <dbReference type="PROSITE" id="PS50011"/>
    </source>
</evidence>
<comment type="caution">
    <text evidence="11">The sequence shown here is derived from an EMBL/GenBank/DDBJ whole genome shotgun (WGS) entry which is preliminary data.</text>
</comment>
<dbReference type="SUPFAM" id="SSF56112">
    <property type="entry name" value="Protein kinase-like (PK-like)"/>
    <property type="match status" value="1"/>
</dbReference>
<organism evidence="11 12">
    <name type="scientific">Tetraparma gracilis</name>
    <dbReference type="NCBI Taxonomy" id="2962635"/>
    <lineage>
        <taxon>Eukaryota</taxon>
        <taxon>Sar</taxon>
        <taxon>Stramenopiles</taxon>
        <taxon>Ochrophyta</taxon>
        <taxon>Bolidophyceae</taxon>
        <taxon>Parmales</taxon>
        <taxon>Triparmaceae</taxon>
        <taxon>Tetraparma</taxon>
    </lineage>
</organism>
<evidence type="ECO:0000256" key="4">
    <source>
        <dbReference type="ARBA" id="ARBA00022777"/>
    </source>
</evidence>
<dbReference type="PROSITE" id="PS50011">
    <property type="entry name" value="PROTEIN_KINASE_DOM"/>
    <property type="match status" value="1"/>
</dbReference>
<evidence type="ECO:0000256" key="9">
    <source>
        <dbReference type="SAM" id="Phobius"/>
    </source>
</evidence>
<keyword evidence="9" id="KW-0472">Membrane</keyword>
<gene>
    <name evidence="11" type="ORF">TeGR_g5711</name>
</gene>
<keyword evidence="9" id="KW-0812">Transmembrane</keyword>
<evidence type="ECO:0000256" key="3">
    <source>
        <dbReference type="ARBA" id="ARBA00022741"/>
    </source>
</evidence>
<dbReference type="InterPro" id="IPR017441">
    <property type="entry name" value="Protein_kinase_ATP_BS"/>
</dbReference>